<protein>
    <submittedName>
        <fullName evidence="1">Uncharacterized protein</fullName>
    </submittedName>
</protein>
<gene>
    <name evidence="1" type="ORF">C1645_128912</name>
</gene>
<accession>A0A397TPE4</accession>
<dbReference type="EMBL" id="QKYT01000016">
    <property type="protein sequence ID" value="RIA98347.1"/>
    <property type="molecule type" value="Genomic_DNA"/>
</dbReference>
<reference evidence="1 2" key="1">
    <citation type="submission" date="2018-06" db="EMBL/GenBank/DDBJ databases">
        <title>Comparative genomics reveals the genomic features of Rhizophagus irregularis, R. cerebriforme, R. diaphanum and Gigaspora rosea, and their symbiotic lifestyle signature.</title>
        <authorList>
            <person name="Morin E."/>
            <person name="San Clemente H."/>
            <person name="Chen E.C.H."/>
            <person name="De La Providencia I."/>
            <person name="Hainaut M."/>
            <person name="Kuo A."/>
            <person name="Kohler A."/>
            <person name="Murat C."/>
            <person name="Tang N."/>
            <person name="Roy S."/>
            <person name="Loubradou J."/>
            <person name="Henrissat B."/>
            <person name="Grigoriev I.V."/>
            <person name="Corradi N."/>
            <person name="Roux C."/>
            <person name="Martin F.M."/>
        </authorList>
    </citation>
    <scope>NUCLEOTIDE SEQUENCE [LARGE SCALE GENOMIC DNA]</scope>
    <source>
        <strain evidence="1 2">DAOM 227022</strain>
    </source>
</reference>
<name>A0A397TPE4_9GLOM</name>
<dbReference type="STRING" id="658196.A0A397TPE4"/>
<dbReference type="AlphaFoldDB" id="A0A397TPE4"/>
<comment type="caution">
    <text evidence="1">The sequence shown here is derived from an EMBL/GenBank/DDBJ whole genome shotgun (WGS) entry which is preliminary data.</text>
</comment>
<evidence type="ECO:0000313" key="2">
    <source>
        <dbReference type="Proteomes" id="UP000265703"/>
    </source>
</evidence>
<dbReference type="OrthoDB" id="10254720at2759"/>
<dbReference type="Proteomes" id="UP000265703">
    <property type="component" value="Unassembled WGS sequence"/>
</dbReference>
<organism evidence="1 2">
    <name type="scientific">Glomus cerebriforme</name>
    <dbReference type="NCBI Taxonomy" id="658196"/>
    <lineage>
        <taxon>Eukaryota</taxon>
        <taxon>Fungi</taxon>
        <taxon>Fungi incertae sedis</taxon>
        <taxon>Mucoromycota</taxon>
        <taxon>Glomeromycotina</taxon>
        <taxon>Glomeromycetes</taxon>
        <taxon>Glomerales</taxon>
        <taxon>Glomeraceae</taxon>
        <taxon>Glomus</taxon>
    </lineage>
</organism>
<evidence type="ECO:0000313" key="1">
    <source>
        <dbReference type="EMBL" id="RIA98347.1"/>
    </source>
</evidence>
<proteinExistence type="predicted"/>
<sequence length="198" mass="21660">MDSDASAAHLFVGNIGSKKSPSKASTTTSISSDQICTNTARAPFWSTEATMDNDTSVAKHLSQLIVHENEELDDNFVDAVESQESNFGEIRIKELSPFTQKCNNKRASSIYSLPTTLNTVYEDDSYSHMSDYDDNFSESSFAPSDLFSSLSSQISFNRCSRSGNLVEKVTVSNPIRIGTGMGSYVVYTCTVNGPDVRN</sequence>
<keyword evidence="2" id="KW-1185">Reference proteome</keyword>